<dbReference type="PANTHER" id="PTHR46082:SF11">
    <property type="entry name" value="AAA+ ATPASE DOMAIN-CONTAINING PROTEIN-RELATED"/>
    <property type="match status" value="1"/>
</dbReference>
<dbReference type="Pfam" id="PF24883">
    <property type="entry name" value="NPHP3_N"/>
    <property type="match status" value="1"/>
</dbReference>
<feature type="repeat" description="ANK" evidence="2">
    <location>
        <begin position="920"/>
        <end position="948"/>
    </location>
</feature>
<accession>A0A8K0TRL8</accession>
<feature type="signal peptide" evidence="3">
    <location>
        <begin position="1"/>
        <end position="22"/>
    </location>
</feature>
<dbReference type="OrthoDB" id="194358at2759"/>
<feature type="repeat" description="ANK" evidence="2">
    <location>
        <begin position="951"/>
        <end position="983"/>
    </location>
</feature>
<dbReference type="AlphaFoldDB" id="A0A8K0TRL8"/>
<dbReference type="EMBL" id="JAGPXD010000001">
    <property type="protein sequence ID" value="KAH7377093.1"/>
    <property type="molecule type" value="Genomic_DNA"/>
</dbReference>
<dbReference type="InterPro" id="IPR036770">
    <property type="entry name" value="Ankyrin_rpt-contain_sf"/>
</dbReference>
<keyword evidence="6" id="KW-1185">Reference proteome</keyword>
<dbReference type="PROSITE" id="PS50837">
    <property type="entry name" value="NACHT"/>
    <property type="match status" value="1"/>
</dbReference>
<dbReference type="Gene3D" id="3.40.50.1580">
    <property type="entry name" value="Nucleoside phosphorylase domain"/>
    <property type="match status" value="1"/>
</dbReference>
<feature type="repeat" description="ANK" evidence="2">
    <location>
        <begin position="856"/>
        <end position="888"/>
    </location>
</feature>
<feature type="chain" id="PRO_5035432053" evidence="3">
    <location>
        <begin position="23"/>
        <end position="1050"/>
    </location>
</feature>
<dbReference type="InterPro" id="IPR002110">
    <property type="entry name" value="Ankyrin_rpt"/>
</dbReference>
<feature type="repeat" description="ANK" evidence="2">
    <location>
        <begin position="887"/>
        <end position="919"/>
    </location>
</feature>
<dbReference type="GO" id="GO:0003824">
    <property type="term" value="F:catalytic activity"/>
    <property type="evidence" value="ECO:0007669"/>
    <property type="project" value="InterPro"/>
</dbReference>
<dbReference type="InterPro" id="IPR035994">
    <property type="entry name" value="Nucleoside_phosphorylase_sf"/>
</dbReference>
<dbReference type="SUPFAM" id="SSF48403">
    <property type="entry name" value="Ankyrin repeat"/>
    <property type="match status" value="1"/>
</dbReference>
<dbReference type="PANTHER" id="PTHR46082">
    <property type="entry name" value="ATP/GTP-BINDING PROTEIN-RELATED"/>
    <property type="match status" value="1"/>
</dbReference>
<dbReference type="PROSITE" id="PS50088">
    <property type="entry name" value="ANK_REPEAT"/>
    <property type="match status" value="4"/>
</dbReference>
<reference evidence="5" key="1">
    <citation type="journal article" date="2021" name="Nat. Commun.">
        <title>Genetic determinants of endophytism in the Arabidopsis root mycobiome.</title>
        <authorList>
            <person name="Mesny F."/>
            <person name="Miyauchi S."/>
            <person name="Thiergart T."/>
            <person name="Pickel B."/>
            <person name="Atanasova L."/>
            <person name="Karlsson M."/>
            <person name="Huettel B."/>
            <person name="Barry K.W."/>
            <person name="Haridas S."/>
            <person name="Chen C."/>
            <person name="Bauer D."/>
            <person name="Andreopoulos W."/>
            <person name="Pangilinan J."/>
            <person name="LaButti K."/>
            <person name="Riley R."/>
            <person name="Lipzen A."/>
            <person name="Clum A."/>
            <person name="Drula E."/>
            <person name="Henrissat B."/>
            <person name="Kohler A."/>
            <person name="Grigoriev I.V."/>
            <person name="Martin F.M."/>
            <person name="Hacquard S."/>
        </authorList>
    </citation>
    <scope>NUCLEOTIDE SEQUENCE</scope>
    <source>
        <strain evidence="5">MPI-CAGE-AT-0016</strain>
    </source>
</reference>
<dbReference type="SUPFAM" id="SSF53167">
    <property type="entry name" value="Purine and uridine phosphorylases"/>
    <property type="match status" value="1"/>
</dbReference>
<dbReference type="InterPro" id="IPR027417">
    <property type="entry name" value="P-loop_NTPase"/>
</dbReference>
<keyword evidence="3" id="KW-0732">Signal</keyword>
<evidence type="ECO:0000259" key="4">
    <source>
        <dbReference type="PROSITE" id="PS50837"/>
    </source>
</evidence>
<evidence type="ECO:0000313" key="6">
    <source>
        <dbReference type="Proteomes" id="UP000813385"/>
    </source>
</evidence>
<dbReference type="SUPFAM" id="SSF52540">
    <property type="entry name" value="P-loop containing nucleoside triphosphate hydrolases"/>
    <property type="match status" value="1"/>
</dbReference>
<dbReference type="SMART" id="SM00248">
    <property type="entry name" value="ANK"/>
    <property type="match status" value="6"/>
</dbReference>
<evidence type="ECO:0000256" key="3">
    <source>
        <dbReference type="SAM" id="SignalP"/>
    </source>
</evidence>
<dbReference type="GO" id="GO:0009116">
    <property type="term" value="P:nucleoside metabolic process"/>
    <property type="evidence" value="ECO:0007669"/>
    <property type="project" value="InterPro"/>
</dbReference>
<dbReference type="Gene3D" id="3.40.50.300">
    <property type="entry name" value="P-loop containing nucleotide triphosphate hydrolases"/>
    <property type="match status" value="1"/>
</dbReference>
<dbReference type="InterPro" id="IPR056884">
    <property type="entry name" value="NPHP3-like_N"/>
</dbReference>
<sequence>MPDPQQYTVGWICALPLEFVAAQALLDEEDDEIPLLARHDNNSYALGRIGKHSIVIAVLPDGEYGVCSATAVARDLLHSFPNVRIGLMVGIGGGAPSSKHDIRLGDVVVSSRDGGKGGVFQYDYGKAVQNKEISFEHMDFLDQPPMALRTAVAGLKSKHKRKGHQLETSIDKALREWPRLRSEYSRPPLHSDRLYKSNVVHPDSLDECRVVCGSDPKHVVVRPVRGEHQDNPAIHYGLIASANQLVKDVRIRDQLAAEKGVLCFETEAAGLMNHFPCLVIRGICDYADSHKNKVWQGYAAVMAAAYAKELLQQIPASKVEAERPIAETLGAITTVANSIRTGLHTDRMERWLQPPDPSTYANHARKLRHEGTGAWLLAHPVFQSWHSGSRRHLWLHGFAGCGKTVLSTTVLDHVAADKDQLVISFFFDFSDTTKQSVDGMLRSLAFQLYQSGAGPSVLDVSFQAHQDGLQQPGTKALEDVVIKMLAAQKKVVVVLDALDESTTRTNLLSWIKDITSRPELSHVQLICTSRPEAEFLREIPATISEDNHMRLDKQAVNDDISSYVSAQLTIRQEFIEKRLSQDLLELIRNKVGGGADGMFRWAACQLDNIARCSSPKAVKAALDHLPEDLNETYERMLCNIPKAARNSATRLFHFLVYCDRPVTVPEAIEIIATDTEAEPPSFDVDGRVFGDDDVLRHGPSLLSIIEMTKYDGEIRKELHLAHFSVKEFLQSRADFQQPKASIIITKTSLTYLTDITGANKDIKRNFPMARLAAEIWTKHGAPAENCEDSFRGIVKFLEDRNTFQRWSRLYQPDQAWMKDPGRPRGSRLYYACLSGLVGVARELVEKGADVNAQGGTYGNALQAASSRGYGEIVKLLLDKGADVNVGRFGNALEAASFGGHVEIVKLLVEKGADVNAQGGRFGNALEAASSRGYGEIVKLLLDKGADVNGGRFGNALYAASFQDHVKIVQLLLDKGADVNAQGGRFGNALRAASSRGHIEIVKLLVDKRADDNAQGYSTNCPSVHEGQEATLVCTAMIATPMRGGRKGRIV</sequence>
<dbReference type="Gene3D" id="1.25.40.20">
    <property type="entry name" value="Ankyrin repeat-containing domain"/>
    <property type="match status" value="2"/>
</dbReference>
<comment type="caution">
    <text evidence="5">The sequence shown here is derived from an EMBL/GenBank/DDBJ whole genome shotgun (WGS) entry which is preliminary data.</text>
</comment>
<keyword evidence="2" id="KW-0040">ANK repeat</keyword>
<evidence type="ECO:0000256" key="1">
    <source>
        <dbReference type="ARBA" id="ARBA00022737"/>
    </source>
</evidence>
<dbReference type="PROSITE" id="PS50297">
    <property type="entry name" value="ANK_REP_REGION"/>
    <property type="match status" value="4"/>
</dbReference>
<proteinExistence type="predicted"/>
<dbReference type="Proteomes" id="UP000813385">
    <property type="component" value="Unassembled WGS sequence"/>
</dbReference>
<gene>
    <name evidence="5" type="ORF">B0T11DRAFT_347458</name>
</gene>
<keyword evidence="1" id="KW-0677">Repeat</keyword>
<dbReference type="InterPro" id="IPR053137">
    <property type="entry name" value="NLR-like"/>
</dbReference>
<evidence type="ECO:0000313" key="5">
    <source>
        <dbReference type="EMBL" id="KAH7377093.1"/>
    </source>
</evidence>
<dbReference type="Pfam" id="PF12796">
    <property type="entry name" value="Ank_2"/>
    <property type="match status" value="1"/>
</dbReference>
<evidence type="ECO:0000256" key="2">
    <source>
        <dbReference type="PROSITE-ProRule" id="PRU00023"/>
    </source>
</evidence>
<protein>
    <submittedName>
        <fullName evidence="5">Pfs, NACHT and ankyrin domain protein</fullName>
    </submittedName>
</protein>
<organism evidence="5 6">
    <name type="scientific">Plectosphaerella cucumerina</name>
    <dbReference type="NCBI Taxonomy" id="40658"/>
    <lineage>
        <taxon>Eukaryota</taxon>
        <taxon>Fungi</taxon>
        <taxon>Dikarya</taxon>
        <taxon>Ascomycota</taxon>
        <taxon>Pezizomycotina</taxon>
        <taxon>Sordariomycetes</taxon>
        <taxon>Hypocreomycetidae</taxon>
        <taxon>Glomerellales</taxon>
        <taxon>Plectosphaerellaceae</taxon>
        <taxon>Plectosphaerella</taxon>
    </lineage>
</organism>
<name>A0A8K0TRL8_9PEZI</name>
<dbReference type="Pfam" id="PF00023">
    <property type="entry name" value="Ank"/>
    <property type="match status" value="2"/>
</dbReference>
<dbReference type="InterPro" id="IPR007111">
    <property type="entry name" value="NACHT_NTPase"/>
</dbReference>
<feature type="domain" description="NACHT" evidence="4">
    <location>
        <begin position="391"/>
        <end position="533"/>
    </location>
</feature>